<evidence type="ECO:0000313" key="1">
    <source>
        <dbReference type="EMBL" id="KAI3739459.1"/>
    </source>
</evidence>
<reference evidence="2" key="1">
    <citation type="journal article" date="2022" name="Mol. Ecol. Resour.">
        <title>The genomes of chicory, endive, great burdock and yacon provide insights into Asteraceae palaeo-polyploidization history and plant inulin production.</title>
        <authorList>
            <person name="Fan W."/>
            <person name="Wang S."/>
            <person name="Wang H."/>
            <person name="Wang A."/>
            <person name="Jiang F."/>
            <person name="Liu H."/>
            <person name="Zhao H."/>
            <person name="Xu D."/>
            <person name="Zhang Y."/>
        </authorList>
    </citation>
    <scope>NUCLEOTIDE SEQUENCE [LARGE SCALE GENOMIC DNA]</scope>
    <source>
        <strain evidence="2">cv. Punajuju</strain>
    </source>
</reference>
<accession>A0ACB9CYT1</accession>
<protein>
    <submittedName>
        <fullName evidence="1">Uncharacterized protein</fullName>
    </submittedName>
</protein>
<evidence type="ECO:0000313" key="2">
    <source>
        <dbReference type="Proteomes" id="UP001055811"/>
    </source>
</evidence>
<name>A0ACB9CYT1_CICIN</name>
<keyword evidence="2" id="KW-1185">Reference proteome</keyword>
<sequence length="401" mass="45606">MDKVIERIGEALDIQIEEDVTALIECVKKDTGFSDGKPVAAFTIYKCLLHWKCLEAERTSVFDQLIHIIISAIEDGDNNNQMAYWLSNASTLLFLIQESLKRPPPRSWRNGRIAMGPSSDLAETEDAHEIVQLKYPALLFKKRLIANVEKMYGVICENMKKELGSLLVSSIQAPPTSEGVLISERSHGKDSQSNHWQGIVDCLKTLLNTLKENFVPQKIVQKIFARIFSYINVKMFNSLVLRRECCSFRNGEYVKAGLAELELWCSHANKEYAGSAWDELQHVRQCTRFLTLHQKDRIPYQDITDNLCPILSLQQLYRICTLYWDDNGNTPHVSTDVISIIRILMTEESSNASSNSFLLEDSFSMPFSVDDLSTSLQVKDFENVKPAAQLSKHPAFQFLCN</sequence>
<dbReference type="EMBL" id="CM042013">
    <property type="protein sequence ID" value="KAI3739459.1"/>
    <property type="molecule type" value="Genomic_DNA"/>
</dbReference>
<reference evidence="1 2" key="2">
    <citation type="journal article" date="2022" name="Mol. Ecol. Resour.">
        <title>The genomes of chicory, endive, great burdock and yacon provide insights into Asteraceae paleo-polyploidization history and plant inulin production.</title>
        <authorList>
            <person name="Fan W."/>
            <person name="Wang S."/>
            <person name="Wang H."/>
            <person name="Wang A."/>
            <person name="Jiang F."/>
            <person name="Liu H."/>
            <person name="Zhao H."/>
            <person name="Xu D."/>
            <person name="Zhang Y."/>
        </authorList>
    </citation>
    <scope>NUCLEOTIDE SEQUENCE [LARGE SCALE GENOMIC DNA]</scope>
    <source>
        <strain evidence="2">cv. Punajuju</strain>
        <tissue evidence="1">Leaves</tissue>
    </source>
</reference>
<proteinExistence type="predicted"/>
<gene>
    <name evidence="1" type="ORF">L2E82_29864</name>
</gene>
<organism evidence="1 2">
    <name type="scientific">Cichorium intybus</name>
    <name type="common">Chicory</name>
    <dbReference type="NCBI Taxonomy" id="13427"/>
    <lineage>
        <taxon>Eukaryota</taxon>
        <taxon>Viridiplantae</taxon>
        <taxon>Streptophyta</taxon>
        <taxon>Embryophyta</taxon>
        <taxon>Tracheophyta</taxon>
        <taxon>Spermatophyta</taxon>
        <taxon>Magnoliopsida</taxon>
        <taxon>eudicotyledons</taxon>
        <taxon>Gunneridae</taxon>
        <taxon>Pentapetalae</taxon>
        <taxon>asterids</taxon>
        <taxon>campanulids</taxon>
        <taxon>Asterales</taxon>
        <taxon>Asteraceae</taxon>
        <taxon>Cichorioideae</taxon>
        <taxon>Cichorieae</taxon>
        <taxon>Cichoriinae</taxon>
        <taxon>Cichorium</taxon>
    </lineage>
</organism>
<comment type="caution">
    <text evidence="1">The sequence shown here is derived from an EMBL/GenBank/DDBJ whole genome shotgun (WGS) entry which is preliminary data.</text>
</comment>
<dbReference type="Proteomes" id="UP001055811">
    <property type="component" value="Linkage Group LG05"/>
</dbReference>